<dbReference type="SUPFAM" id="SSF64182">
    <property type="entry name" value="DHH phosphoesterases"/>
    <property type="match status" value="1"/>
</dbReference>
<dbReference type="Proteomes" id="UP000176260">
    <property type="component" value="Unassembled WGS sequence"/>
</dbReference>
<feature type="domain" description="DHHA1" evidence="2">
    <location>
        <begin position="229"/>
        <end position="314"/>
    </location>
</feature>
<reference evidence="3 4" key="1">
    <citation type="journal article" date="2016" name="Nat. Commun.">
        <title>Thousands of microbial genomes shed light on interconnected biogeochemical processes in an aquifer system.</title>
        <authorList>
            <person name="Anantharaman K."/>
            <person name="Brown C.T."/>
            <person name="Hug L.A."/>
            <person name="Sharon I."/>
            <person name="Castelle C.J."/>
            <person name="Probst A.J."/>
            <person name="Thomas B.C."/>
            <person name="Singh A."/>
            <person name="Wilkins M.J."/>
            <person name="Karaoz U."/>
            <person name="Brodie E.L."/>
            <person name="Williams K.H."/>
            <person name="Hubbard S.S."/>
            <person name="Banfield J.F."/>
        </authorList>
    </citation>
    <scope>NUCLEOTIDE SEQUENCE [LARGE SCALE GENOMIC DNA]</scope>
</reference>
<dbReference type="InterPro" id="IPR051319">
    <property type="entry name" value="Oligoribo/pAp-PDE_c-di-AMP_PDE"/>
</dbReference>
<proteinExistence type="predicted"/>
<evidence type="ECO:0000259" key="2">
    <source>
        <dbReference type="Pfam" id="PF02272"/>
    </source>
</evidence>
<dbReference type="AlphaFoldDB" id="A0A1G1XMY1"/>
<evidence type="ECO:0000313" key="4">
    <source>
        <dbReference type="Proteomes" id="UP000176260"/>
    </source>
</evidence>
<dbReference type="PANTHER" id="PTHR47618">
    <property type="entry name" value="BIFUNCTIONAL OLIGORIBONUCLEASE AND PAP PHOSPHATASE NRNA"/>
    <property type="match status" value="1"/>
</dbReference>
<accession>A0A1G1XMY1</accession>
<evidence type="ECO:0000259" key="1">
    <source>
        <dbReference type="Pfam" id="PF01368"/>
    </source>
</evidence>
<dbReference type="Gene3D" id="3.10.310.30">
    <property type="match status" value="1"/>
</dbReference>
<dbReference type="InterPro" id="IPR038763">
    <property type="entry name" value="DHH_sf"/>
</dbReference>
<feature type="domain" description="DDH" evidence="1">
    <location>
        <begin position="21"/>
        <end position="164"/>
    </location>
</feature>
<dbReference type="Pfam" id="PF02272">
    <property type="entry name" value="DHHA1"/>
    <property type="match status" value="1"/>
</dbReference>
<sequence>MQFKQIIPQILDKIKKAAYPLIISHENPDGDTLGASLALANFLDKEKINHQHFCIDKPAPYFSFLPKIEKLITDYRLINLARHDLVLAIDCGSLARTGISSDLQKIKDKTSLINIDHHQSNDHFGHYNLVQPQTSSTSEIVYNFFQHNKIAIDKYIATNLLTGILSDTMNFTNASTTDDSLKIASNLLKVGARVNQITSSLTQNKDLNSLKLWGKILSRLSFVPEDNFAFTYISQKDLSENQIEADKIDGLANFLTALEDVDFILVLTEEADGTIKGNLRTTKDNIDVAKLAQGFNGGGHQKAAGFKIKNQTSLSATALPETVINDIINQIKMLKRNNL</sequence>
<dbReference type="GO" id="GO:0003676">
    <property type="term" value="F:nucleic acid binding"/>
    <property type="evidence" value="ECO:0007669"/>
    <property type="project" value="InterPro"/>
</dbReference>
<dbReference type="InterPro" id="IPR003156">
    <property type="entry name" value="DHHA1_dom"/>
</dbReference>
<name>A0A1G1XMY1_9BACT</name>
<dbReference type="InterPro" id="IPR001667">
    <property type="entry name" value="DDH_dom"/>
</dbReference>
<evidence type="ECO:0000313" key="3">
    <source>
        <dbReference type="EMBL" id="OGY41342.1"/>
    </source>
</evidence>
<evidence type="ECO:0008006" key="5">
    <source>
        <dbReference type="Google" id="ProtNLM"/>
    </source>
</evidence>
<dbReference type="Gene3D" id="3.90.1640.10">
    <property type="entry name" value="inorganic pyrophosphatase (n-terminal core)"/>
    <property type="match status" value="1"/>
</dbReference>
<organism evidence="3 4">
    <name type="scientific">Candidatus Buchananbacteria bacterium RBG_13_39_9</name>
    <dbReference type="NCBI Taxonomy" id="1797531"/>
    <lineage>
        <taxon>Bacteria</taxon>
        <taxon>Candidatus Buchananiibacteriota</taxon>
    </lineage>
</organism>
<protein>
    <recommendedName>
        <fullName evidence="5">DDH domain-containing protein</fullName>
    </recommendedName>
</protein>
<dbReference type="EMBL" id="MHIA01000030">
    <property type="protein sequence ID" value="OGY41342.1"/>
    <property type="molecule type" value="Genomic_DNA"/>
</dbReference>
<comment type="caution">
    <text evidence="3">The sequence shown here is derived from an EMBL/GenBank/DDBJ whole genome shotgun (WGS) entry which is preliminary data.</text>
</comment>
<dbReference type="PANTHER" id="PTHR47618:SF1">
    <property type="entry name" value="BIFUNCTIONAL OLIGORIBONUCLEASE AND PAP PHOSPHATASE NRNA"/>
    <property type="match status" value="1"/>
</dbReference>
<gene>
    <name evidence="3" type="ORF">A2Y67_01215</name>
</gene>
<dbReference type="Pfam" id="PF01368">
    <property type="entry name" value="DHH"/>
    <property type="match status" value="1"/>
</dbReference>